<organism evidence="2 3">
    <name type="scientific">Eubacterium ventriosum</name>
    <dbReference type="NCBI Taxonomy" id="39496"/>
    <lineage>
        <taxon>Bacteria</taxon>
        <taxon>Bacillati</taxon>
        <taxon>Bacillota</taxon>
        <taxon>Clostridia</taxon>
        <taxon>Eubacteriales</taxon>
        <taxon>Eubacteriaceae</taxon>
        <taxon>Eubacterium</taxon>
    </lineage>
</organism>
<dbReference type="EMBL" id="QSFD01000003">
    <property type="protein sequence ID" value="RHA19515.1"/>
    <property type="molecule type" value="Genomic_DNA"/>
</dbReference>
<evidence type="ECO:0000313" key="3">
    <source>
        <dbReference type="Proteomes" id="UP000284779"/>
    </source>
</evidence>
<comment type="caution">
    <text evidence="2">The sequence shown here is derived from an EMBL/GenBank/DDBJ whole genome shotgun (WGS) entry which is preliminary data.</text>
</comment>
<dbReference type="InterPro" id="IPR015422">
    <property type="entry name" value="PyrdxlP-dep_Trfase_small"/>
</dbReference>
<dbReference type="AlphaFoldDB" id="A0A413RAK8"/>
<keyword evidence="2" id="KW-0032">Aminotransferase</keyword>
<dbReference type="InterPro" id="IPR000192">
    <property type="entry name" value="Aminotrans_V_dom"/>
</dbReference>
<dbReference type="PANTHER" id="PTHR43586:SF4">
    <property type="entry name" value="ISOPENICILLIN N EPIMERASE"/>
    <property type="match status" value="1"/>
</dbReference>
<gene>
    <name evidence="2" type="ORF">DW944_04015</name>
</gene>
<dbReference type="Gene3D" id="3.90.1150.10">
    <property type="entry name" value="Aspartate Aminotransferase, domain 1"/>
    <property type="match status" value="1"/>
</dbReference>
<dbReference type="InterPro" id="IPR015421">
    <property type="entry name" value="PyrdxlP-dep_Trfase_major"/>
</dbReference>
<dbReference type="GO" id="GO:0008483">
    <property type="term" value="F:transaminase activity"/>
    <property type="evidence" value="ECO:0007669"/>
    <property type="project" value="UniProtKB-KW"/>
</dbReference>
<feature type="domain" description="Aminotransferase class V" evidence="1">
    <location>
        <begin position="10"/>
        <end position="380"/>
    </location>
</feature>
<sequence>MDKENNSKTIYLDNAATTFPKPESVYTEMDYVNRNLAVNTGRGSYSLARKATEIIDRTREKALKLIKGKDVADIVLTPSATIAMNVIIGGLDWSGADICYVSPFEHNAVMRPLHLISEKYGFDLIELPLKSETLEIEFEKMEYMFSMNPPTKVFATHISNVTGYILPVKEITEMAKKYNSQVIIDASQSLGLLDINMNNLMADFIAFAGHKNLYGPFGTSGFFVRKGTKINPFIAGGTGSDSLNLNMPKTIPAMLEPASSNIVAVAGMEAALDETIGRISDFEAKEKELTEYLVKGLEKIENVTTYLPLEDSHIGIVAFNIEGYKAEDVGTILDQDYHIAVRTGYHCAPLIHKHLMDIEKGGVVRASVGRYTTRNDIEKLLEAVEELSEEM</sequence>
<protein>
    <submittedName>
        <fullName evidence="2">Aminotransferase class V-fold PLP-dependent enzyme</fullName>
    </submittedName>
</protein>
<evidence type="ECO:0000259" key="1">
    <source>
        <dbReference type="Pfam" id="PF00266"/>
    </source>
</evidence>
<dbReference type="Pfam" id="PF00266">
    <property type="entry name" value="Aminotran_5"/>
    <property type="match status" value="1"/>
</dbReference>
<dbReference type="RefSeq" id="WP_117969888.1">
    <property type="nucleotide sequence ID" value="NZ_CAUBDO010000032.1"/>
</dbReference>
<keyword evidence="2" id="KW-0808">Transferase</keyword>
<reference evidence="2 3" key="1">
    <citation type="submission" date="2018-08" db="EMBL/GenBank/DDBJ databases">
        <title>A genome reference for cultivated species of the human gut microbiota.</title>
        <authorList>
            <person name="Zou Y."/>
            <person name="Xue W."/>
            <person name="Luo G."/>
        </authorList>
    </citation>
    <scope>NUCLEOTIDE SEQUENCE [LARGE SCALE GENOMIC DNA]</scope>
    <source>
        <strain evidence="2 3">AM44-11BH</strain>
    </source>
</reference>
<name>A0A413RAK8_9FIRM</name>
<dbReference type="SUPFAM" id="SSF53383">
    <property type="entry name" value="PLP-dependent transferases"/>
    <property type="match status" value="1"/>
</dbReference>
<keyword evidence="3" id="KW-1185">Reference proteome</keyword>
<dbReference type="Proteomes" id="UP000284779">
    <property type="component" value="Unassembled WGS sequence"/>
</dbReference>
<evidence type="ECO:0000313" key="2">
    <source>
        <dbReference type="EMBL" id="RHA19515.1"/>
    </source>
</evidence>
<accession>A0A413RAK8</accession>
<proteinExistence type="predicted"/>
<dbReference type="InterPro" id="IPR015424">
    <property type="entry name" value="PyrdxlP-dep_Trfase"/>
</dbReference>
<dbReference type="Gene3D" id="3.40.640.10">
    <property type="entry name" value="Type I PLP-dependent aspartate aminotransferase-like (Major domain)"/>
    <property type="match status" value="1"/>
</dbReference>
<dbReference type="PANTHER" id="PTHR43586">
    <property type="entry name" value="CYSTEINE DESULFURASE"/>
    <property type="match status" value="1"/>
</dbReference>